<dbReference type="Proteomes" id="UP001347796">
    <property type="component" value="Unassembled WGS sequence"/>
</dbReference>
<protein>
    <recommendedName>
        <fullName evidence="1">DDE-1 domain-containing protein</fullName>
    </recommendedName>
</protein>
<dbReference type="GO" id="GO:0003677">
    <property type="term" value="F:DNA binding"/>
    <property type="evidence" value="ECO:0007669"/>
    <property type="project" value="TreeGrafter"/>
</dbReference>
<accession>A0AAN8K917</accession>
<dbReference type="AlphaFoldDB" id="A0AAN8K917"/>
<dbReference type="InterPro" id="IPR004875">
    <property type="entry name" value="DDE_SF_endonuclease_dom"/>
</dbReference>
<feature type="domain" description="DDE-1" evidence="1">
    <location>
        <begin position="238"/>
        <end position="352"/>
    </location>
</feature>
<gene>
    <name evidence="2" type="ORF">SNE40_002693</name>
</gene>
<name>A0AAN8K917_PATCE</name>
<dbReference type="PANTHER" id="PTHR19303:SF71">
    <property type="entry name" value="ZINC FINGER PHD-TYPE DOMAIN-CONTAINING PROTEIN"/>
    <property type="match status" value="1"/>
</dbReference>
<keyword evidence="3" id="KW-1185">Reference proteome</keyword>
<evidence type="ECO:0000313" key="2">
    <source>
        <dbReference type="EMBL" id="KAK6190932.1"/>
    </source>
</evidence>
<dbReference type="PANTHER" id="PTHR19303">
    <property type="entry name" value="TRANSPOSON"/>
    <property type="match status" value="1"/>
</dbReference>
<dbReference type="Gene3D" id="3.30.420.10">
    <property type="entry name" value="Ribonuclease H-like superfamily/Ribonuclease H"/>
    <property type="match status" value="1"/>
</dbReference>
<reference evidence="2 3" key="1">
    <citation type="submission" date="2024-01" db="EMBL/GenBank/DDBJ databases">
        <title>The genome of the rayed Mediterranean limpet Patella caerulea (Linnaeus, 1758).</title>
        <authorList>
            <person name="Anh-Thu Weber A."/>
            <person name="Halstead-Nussloch G."/>
        </authorList>
    </citation>
    <scope>NUCLEOTIDE SEQUENCE [LARGE SCALE GENOMIC DNA]</scope>
    <source>
        <strain evidence="2">AATW-2023a</strain>
        <tissue evidence="2">Whole specimen</tissue>
    </source>
</reference>
<organism evidence="2 3">
    <name type="scientific">Patella caerulea</name>
    <name type="common">Rayed Mediterranean limpet</name>
    <dbReference type="NCBI Taxonomy" id="87958"/>
    <lineage>
        <taxon>Eukaryota</taxon>
        <taxon>Metazoa</taxon>
        <taxon>Spiralia</taxon>
        <taxon>Lophotrochozoa</taxon>
        <taxon>Mollusca</taxon>
        <taxon>Gastropoda</taxon>
        <taxon>Patellogastropoda</taxon>
        <taxon>Patelloidea</taxon>
        <taxon>Patellidae</taxon>
        <taxon>Patella</taxon>
    </lineage>
</organism>
<evidence type="ECO:0000259" key="1">
    <source>
        <dbReference type="Pfam" id="PF03184"/>
    </source>
</evidence>
<proteinExistence type="predicted"/>
<dbReference type="InterPro" id="IPR036397">
    <property type="entry name" value="RNaseH_sf"/>
</dbReference>
<dbReference type="Pfam" id="PF03184">
    <property type="entry name" value="DDE_1"/>
    <property type="match status" value="1"/>
</dbReference>
<dbReference type="InterPro" id="IPR050863">
    <property type="entry name" value="CenT-Element_Derived"/>
</dbReference>
<dbReference type="GO" id="GO:0005634">
    <property type="term" value="C:nucleus"/>
    <property type="evidence" value="ECO:0007669"/>
    <property type="project" value="TreeGrafter"/>
</dbReference>
<sequence length="392" mass="44090">MPPNYKRKTNRGQTPKDIMERAANAVAGGQSIRSTAREFGIDRMTLKRYTERQDEDRQLGYTPMALCHKVFTPNMETDLANHVKHLADMFHGLSMNRCDKKAGLDWWLGFKKRQNFAIRSPEATSLGRAVAFNRPVVDEFFNNLKAVMDKYKCSPRDIYNTDETGCTTVQNAGSVVTEKGKKQVGAITSAERGELVTVAYIVNAIGSIVPPLFIFLRVHYKEHSIRGGGGATECIGAATRSDWMNEDTFVEYLNDVVKHTKCSPENKILLILDNNDTHISLRAVDLARSHGMVLLTIPPHTPHCSVYGPFKTAYNRAMDAWLRSDPGKTVTIYEIPTLVNQAQMIALTPLNITAGFRATGIYPYNSDKFTETEREREMGFNVHSTQTRSFRD</sequence>
<dbReference type="EMBL" id="JAZGQO010000002">
    <property type="protein sequence ID" value="KAK6190932.1"/>
    <property type="molecule type" value="Genomic_DNA"/>
</dbReference>
<evidence type="ECO:0000313" key="3">
    <source>
        <dbReference type="Proteomes" id="UP001347796"/>
    </source>
</evidence>
<comment type="caution">
    <text evidence="2">The sequence shown here is derived from an EMBL/GenBank/DDBJ whole genome shotgun (WGS) entry which is preliminary data.</text>
</comment>